<dbReference type="Pfam" id="PF00300">
    <property type="entry name" value="His_Phos_1"/>
    <property type="match status" value="1"/>
</dbReference>
<protein>
    <submittedName>
        <fullName evidence="1">Histidine phosphatase family protein</fullName>
    </submittedName>
</protein>
<evidence type="ECO:0000313" key="2">
    <source>
        <dbReference type="Proteomes" id="UP001501759"/>
    </source>
</evidence>
<dbReference type="EMBL" id="BAABKB010000028">
    <property type="protein sequence ID" value="GAA5025442.1"/>
    <property type="molecule type" value="Genomic_DNA"/>
</dbReference>
<reference evidence="2" key="1">
    <citation type="journal article" date="2019" name="Int. J. Syst. Evol. Microbiol.">
        <title>The Global Catalogue of Microorganisms (GCM) 10K type strain sequencing project: providing services to taxonomists for standard genome sequencing and annotation.</title>
        <authorList>
            <consortium name="The Broad Institute Genomics Platform"/>
            <consortium name="The Broad Institute Genome Sequencing Center for Infectious Disease"/>
            <person name="Wu L."/>
            <person name="Ma J."/>
        </authorList>
    </citation>
    <scope>NUCLEOTIDE SEQUENCE [LARGE SCALE GENOMIC DNA]</scope>
    <source>
        <strain evidence="2">JCM 18409</strain>
    </source>
</reference>
<dbReference type="RefSeq" id="WP_345655928.1">
    <property type="nucleotide sequence ID" value="NZ_BAABKB010000028.1"/>
</dbReference>
<dbReference type="Proteomes" id="UP001501759">
    <property type="component" value="Unassembled WGS sequence"/>
</dbReference>
<accession>A0ABP9JBU2</accession>
<sequence length="214" mass="22645">MTVSLTFVCATDGDATRALSGQSPCLTALRGAGSATPASPAYSLAVRGPSARCAHTADALGLEATPEPALRDFDHGAWDGYSMADVAAKDPYRYSVWFTDPDAAPHGGESIRQICRRTGNWLSGLPPHPGQAVAVTESSVVRAALVHALSAPMRAFWHFDLPPLSAVTLTRRDGHWRVHPGCVILGRSGRWLVPPEAPPGPRVPELVRAAHSGM</sequence>
<gene>
    <name evidence="1" type="ORF">GCM10023335_60090</name>
</gene>
<dbReference type="SUPFAM" id="SSF53254">
    <property type="entry name" value="Phosphoglycerate mutase-like"/>
    <property type="match status" value="1"/>
</dbReference>
<dbReference type="InterPro" id="IPR029033">
    <property type="entry name" value="His_PPase_superfam"/>
</dbReference>
<dbReference type="Gene3D" id="3.40.50.1240">
    <property type="entry name" value="Phosphoglycerate mutase-like"/>
    <property type="match status" value="1"/>
</dbReference>
<proteinExistence type="predicted"/>
<dbReference type="InterPro" id="IPR013078">
    <property type="entry name" value="His_Pase_superF_clade-1"/>
</dbReference>
<organism evidence="1 2">
    <name type="scientific">Streptomyces siamensis</name>
    <dbReference type="NCBI Taxonomy" id="1274986"/>
    <lineage>
        <taxon>Bacteria</taxon>
        <taxon>Bacillati</taxon>
        <taxon>Actinomycetota</taxon>
        <taxon>Actinomycetes</taxon>
        <taxon>Kitasatosporales</taxon>
        <taxon>Streptomycetaceae</taxon>
        <taxon>Streptomyces</taxon>
    </lineage>
</organism>
<evidence type="ECO:0000313" key="1">
    <source>
        <dbReference type="EMBL" id="GAA5025442.1"/>
    </source>
</evidence>
<name>A0ABP9JBU2_9ACTN</name>
<comment type="caution">
    <text evidence="1">The sequence shown here is derived from an EMBL/GenBank/DDBJ whole genome shotgun (WGS) entry which is preliminary data.</text>
</comment>
<keyword evidence="2" id="KW-1185">Reference proteome</keyword>